<name>A0A2P8HG03_9BACI</name>
<reference evidence="2 3" key="1">
    <citation type="submission" date="2018-03" db="EMBL/GenBank/DDBJ databases">
        <title>Genomic Encyclopedia of Type Strains, Phase III (KMG-III): the genomes of soil and plant-associated and newly described type strains.</title>
        <authorList>
            <person name="Whitman W."/>
        </authorList>
    </citation>
    <scope>NUCLEOTIDE SEQUENCE [LARGE SCALE GENOMIC DNA]</scope>
    <source>
        <strain evidence="2 3">CGMCC 1.07653</strain>
    </source>
</reference>
<evidence type="ECO:0000313" key="2">
    <source>
        <dbReference type="EMBL" id="PSL45145.1"/>
    </source>
</evidence>
<keyword evidence="3" id="KW-1185">Reference proteome</keyword>
<dbReference type="GO" id="GO:0004497">
    <property type="term" value="F:monooxygenase activity"/>
    <property type="evidence" value="ECO:0007669"/>
    <property type="project" value="UniProtKB-KW"/>
</dbReference>
<dbReference type="InterPro" id="IPR050404">
    <property type="entry name" value="Heme-degrading_MO"/>
</dbReference>
<dbReference type="EMBL" id="PYAV01000007">
    <property type="protein sequence ID" value="PSL45145.1"/>
    <property type="molecule type" value="Genomic_DNA"/>
</dbReference>
<evidence type="ECO:0000313" key="3">
    <source>
        <dbReference type="Proteomes" id="UP000242310"/>
    </source>
</evidence>
<keyword evidence="2" id="KW-0503">Monooxygenase</keyword>
<dbReference type="PROSITE" id="PS51725">
    <property type="entry name" value="ABM"/>
    <property type="match status" value="1"/>
</dbReference>
<dbReference type="InterPro" id="IPR007138">
    <property type="entry name" value="ABM_dom"/>
</dbReference>
<dbReference type="Proteomes" id="UP000242310">
    <property type="component" value="Unassembled WGS sequence"/>
</dbReference>
<dbReference type="RefSeq" id="WP_181315322.1">
    <property type="nucleotide sequence ID" value="NZ_PYAV01000007.1"/>
</dbReference>
<dbReference type="PANTHER" id="PTHR34474:SF2">
    <property type="entry name" value="SIGNAL TRANSDUCTION PROTEIN TRAP"/>
    <property type="match status" value="1"/>
</dbReference>
<accession>A0A2P8HG03</accession>
<dbReference type="PANTHER" id="PTHR34474">
    <property type="entry name" value="SIGNAL TRANSDUCTION PROTEIN TRAP"/>
    <property type="match status" value="1"/>
</dbReference>
<dbReference type="AlphaFoldDB" id="A0A2P8HG03"/>
<gene>
    <name evidence="2" type="ORF">B0H94_107150</name>
</gene>
<protein>
    <submittedName>
        <fullName evidence="2">Heme-degrading monooxygenase HmoA</fullName>
    </submittedName>
</protein>
<keyword evidence="2" id="KW-0560">Oxidoreductase</keyword>
<comment type="caution">
    <text evidence="2">The sequence shown here is derived from an EMBL/GenBank/DDBJ whole genome shotgun (WGS) entry which is preliminary data.</text>
</comment>
<sequence>MYFHMLFHRTEKLKNVYETEISKNTALFWLNNHEQSGLFAEASSPEGFSDSALYEVIDASGPIPETGFAVLNNIPVFEDGRETFEERFKNRAGLIEKEPGFKAIRILRPVHTDTYIVLTLWNDETAYHNWQESSAYKHAHAKRNTSEGLSLSIFPRPSYVTTYNVAMHPPELER</sequence>
<proteinExistence type="predicted"/>
<dbReference type="InterPro" id="IPR011008">
    <property type="entry name" value="Dimeric_a/b-barrel"/>
</dbReference>
<feature type="domain" description="ABM" evidence="1">
    <location>
        <begin position="68"/>
        <end position="159"/>
    </location>
</feature>
<evidence type="ECO:0000259" key="1">
    <source>
        <dbReference type="PROSITE" id="PS51725"/>
    </source>
</evidence>
<organism evidence="2 3">
    <name type="scientific">Salsuginibacillus halophilus</name>
    <dbReference type="NCBI Taxonomy" id="517424"/>
    <lineage>
        <taxon>Bacteria</taxon>
        <taxon>Bacillati</taxon>
        <taxon>Bacillota</taxon>
        <taxon>Bacilli</taxon>
        <taxon>Bacillales</taxon>
        <taxon>Bacillaceae</taxon>
        <taxon>Salsuginibacillus</taxon>
    </lineage>
</organism>
<dbReference type="SUPFAM" id="SSF54909">
    <property type="entry name" value="Dimeric alpha+beta barrel"/>
    <property type="match status" value="1"/>
</dbReference>
<dbReference type="Pfam" id="PF03992">
    <property type="entry name" value="ABM"/>
    <property type="match status" value="1"/>
</dbReference>
<dbReference type="Gene3D" id="3.30.70.100">
    <property type="match status" value="1"/>
</dbReference>